<reference evidence="1" key="1">
    <citation type="submission" date="2023-07" db="EMBL/GenBank/DDBJ databases">
        <title>Black Yeasts Isolated from many extreme environments.</title>
        <authorList>
            <person name="Coleine C."/>
            <person name="Stajich J.E."/>
            <person name="Selbmann L."/>
        </authorList>
    </citation>
    <scope>NUCLEOTIDE SEQUENCE</scope>
    <source>
        <strain evidence="1">CCFEE 5714</strain>
    </source>
</reference>
<accession>A0ACC3N0W0</accession>
<evidence type="ECO:0000313" key="1">
    <source>
        <dbReference type="EMBL" id="KAK3707758.1"/>
    </source>
</evidence>
<protein>
    <submittedName>
        <fullName evidence="1">Uncharacterized protein</fullName>
    </submittedName>
</protein>
<evidence type="ECO:0000313" key="2">
    <source>
        <dbReference type="Proteomes" id="UP001281147"/>
    </source>
</evidence>
<dbReference type="EMBL" id="JAUTXU010000107">
    <property type="protein sequence ID" value="KAK3707758.1"/>
    <property type="molecule type" value="Genomic_DNA"/>
</dbReference>
<keyword evidence="2" id="KW-1185">Reference proteome</keyword>
<organism evidence="1 2">
    <name type="scientific">Vermiconidia calcicola</name>
    <dbReference type="NCBI Taxonomy" id="1690605"/>
    <lineage>
        <taxon>Eukaryota</taxon>
        <taxon>Fungi</taxon>
        <taxon>Dikarya</taxon>
        <taxon>Ascomycota</taxon>
        <taxon>Pezizomycotina</taxon>
        <taxon>Dothideomycetes</taxon>
        <taxon>Dothideomycetidae</taxon>
        <taxon>Mycosphaerellales</taxon>
        <taxon>Extremaceae</taxon>
        <taxon>Vermiconidia</taxon>
    </lineage>
</organism>
<name>A0ACC3N0W0_9PEZI</name>
<proteinExistence type="predicted"/>
<dbReference type="Proteomes" id="UP001281147">
    <property type="component" value="Unassembled WGS sequence"/>
</dbReference>
<sequence>MKSNRPADQIVRAVQEGFGGVFTYTPSTPAGSGYFENWDVIRLIGTWGLITCVGLYFAIDDNRCFLTHINSLVDVGEEKTARICNSAEGAAVKQRVLQGLKTSARVDDWDLSAPKITSVTDFRRSPTFITKSANIVVDESSRGFVVDLATSSVTGFAHDRDLPFQRLPELAKEPKWLIAVDKVDAV</sequence>
<comment type="caution">
    <text evidence="1">The sequence shown here is derived from an EMBL/GenBank/DDBJ whole genome shotgun (WGS) entry which is preliminary data.</text>
</comment>
<gene>
    <name evidence="1" type="ORF">LTR37_011935</name>
</gene>